<feature type="region of interest" description="Disordered" evidence="1">
    <location>
        <begin position="504"/>
        <end position="547"/>
    </location>
</feature>
<dbReference type="EMBL" id="CADCXV010001527">
    <property type="protein sequence ID" value="CAB0045127.1"/>
    <property type="molecule type" value="Genomic_DNA"/>
</dbReference>
<dbReference type="OrthoDB" id="10617495at2759"/>
<feature type="region of interest" description="Disordered" evidence="1">
    <location>
        <begin position="167"/>
        <end position="197"/>
    </location>
</feature>
<reference evidence="2 3" key="1">
    <citation type="submission" date="2020-02" db="EMBL/GenBank/DDBJ databases">
        <authorList>
            <person name="Ferguson B K."/>
        </authorList>
    </citation>
    <scope>NUCLEOTIDE SEQUENCE [LARGE SCALE GENOMIC DNA]</scope>
</reference>
<evidence type="ECO:0000256" key="1">
    <source>
        <dbReference type="SAM" id="MobiDB-lite"/>
    </source>
</evidence>
<accession>A0A6H5J6K2</accession>
<dbReference type="AlphaFoldDB" id="A0A6H5J6K2"/>
<feature type="region of interest" description="Disordered" evidence="1">
    <location>
        <begin position="411"/>
        <end position="450"/>
    </location>
</feature>
<keyword evidence="3" id="KW-1185">Reference proteome</keyword>
<sequence length="547" mass="61139">MRGLRGVHAARELHAMQLTCSCIILAKPNKDERGGAGDGASIRYSTYCIVACAHHGCAAAAESVSSMKKKRRESSRRRKSRSIGRSCPITCAHMTCGAHGHGRTFTSWKTELKCAHKHQRHTSKNHCRAACASAFVLLAEGKFILVARTGQLSETFGKSYARLGRQRTGSSIYTDRQQQHSHTRRRASQPAQARGHARRITRLCAARLHTRAEFRTAARRLARYTHTHCDRGKFAFDTCSLPLQRTILCVYTPLCVHLLYAPLCEYTGKVRNIASSSSSSCQTLFQFRESQERRCSFTTLQATRRSIEAAARRVVVCRSQPGAIKINSNEIKKDRKLSEWQSIALQHCALELVYILDDKTEALANWSHCSGRAIKNELEQDDEIMCRLKPNAIPSCNMFIPVAKVWYTAEEEKPPSDCDESTETESEDEMIPKGKMSEKESGNSYNSKIINPISSDISEYEETDAEVDEIPIEEIPIIKAKSPKTSKASRSATPCMNDIQELTDQIRLSTSSALPETTDSPRSTSPDSNEIEKIHSDVKVASERKLL</sequence>
<gene>
    <name evidence="2" type="ORF">TBRA_LOCUS16673</name>
</gene>
<feature type="compositionally biased region" description="Acidic residues" evidence="1">
    <location>
        <begin position="417"/>
        <end position="429"/>
    </location>
</feature>
<feature type="compositionally biased region" description="Basic and acidic residues" evidence="1">
    <location>
        <begin position="530"/>
        <end position="547"/>
    </location>
</feature>
<organism evidence="2 3">
    <name type="scientific">Trichogramma brassicae</name>
    <dbReference type="NCBI Taxonomy" id="86971"/>
    <lineage>
        <taxon>Eukaryota</taxon>
        <taxon>Metazoa</taxon>
        <taxon>Ecdysozoa</taxon>
        <taxon>Arthropoda</taxon>
        <taxon>Hexapoda</taxon>
        <taxon>Insecta</taxon>
        <taxon>Pterygota</taxon>
        <taxon>Neoptera</taxon>
        <taxon>Endopterygota</taxon>
        <taxon>Hymenoptera</taxon>
        <taxon>Apocrita</taxon>
        <taxon>Proctotrupomorpha</taxon>
        <taxon>Chalcidoidea</taxon>
        <taxon>Trichogrammatidae</taxon>
        <taxon>Trichogramma</taxon>
    </lineage>
</organism>
<evidence type="ECO:0000313" key="3">
    <source>
        <dbReference type="Proteomes" id="UP000479190"/>
    </source>
</evidence>
<feature type="compositionally biased region" description="Polar residues" evidence="1">
    <location>
        <begin position="504"/>
        <end position="515"/>
    </location>
</feature>
<feature type="compositionally biased region" description="Low complexity" evidence="1">
    <location>
        <begin position="517"/>
        <end position="528"/>
    </location>
</feature>
<dbReference type="Proteomes" id="UP000479190">
    <property type="component" value="Unassembled WGS sequence"/>
</dbReference>
<protein>
    <submittedName>
        <fullName evidence="2">Uncharacterized protein</fullName>
    </submittedName>
</protein>
<proteinExistence type="predicted"/>
<feature type="compositionally biased region" description="Polar residues" evidence="1">
    <location>
        <begin position="167"/>
        <end position="176"/>
    </location>
</feature>
<feature type="compositionally biased region" description="Basic and acidic residues" evidence="1">
    <location>
        <begin position="430"/>
        <end position="441"/>
    </location>
</feature>
<evidence type="ECO:0000313" key="2">
    <source>
        <dbReference type="EMBL" id="CAB0045127.1"/>
    </source>
</evidence>
<name>A0A6H5J6K2_9HYME</name>